<dbReference type="PATRIC" id="fig|702438.4.peg.2302"/>
<dbReference type="AlphaFoldDB" id="G1WE66"/>
<dbReference type="InterPro" id="IPR036631">
    <property type="entry name" value="MGMT_N_sf"/>
</dbReference>
<proteinExistence type="inferred from homology"/>
<protein>
    <recommendedName>
        <fullName evidence="3">methylated-DNA--[protein]-cysteine S-methyltransferase</fullName>
        <ecNumber evidence="3">2.1.1.63</ecNumber>
    </recommendedName>
</protein>
<gene>
    <name evidence="10" type="ORF">HMPREF9431_02196</name>
</gene>
<comment type="similarity">
    <text evidence="2">Belongs to the MGMT family.</text>
</comment>
<organism evidence="10 11">
    <name type="scientific">Segatella oulorum F0390</name>
    <dbReference type="NCBI Taxonomy" id="702438"/>
    <lineage>
        <taxon>Bacteria</taxon>
        <taxon>Pseudomonadati</taxon>
        <taxon>Bacteroidota</taxon>
        <taxon>Bacteroidia</taxon>
        <taxon>Bacteroidales</taxon>
        <taxon>Prevotellaceae</taxon>
        <taxon>Segatella</taxon>
    </lineage>
</organism>
<dbReference type="InterPro" id="IPR014048">
    <property type="entry name" value="MethylDNA_cys_MeTrfase_DNA-bd"/>
</dbReference>
<accession>G1WE66</accession>
<evidence type="ECO:0000313" key="11">
    <source>
        <dbReference type="Proteomes" id="UP000005141"/>
    </source>
</evidence>
<comment type="catalytic activity">
    <reaction evidence="8">
        <text>a 6-O-methyl-2'-deoxyguanosine in DNA + L-cysteinyl-[protein] = S-methyl-L-cysteinyl-[protein] + a 2'-deoxyguanosine in DNA</text>
        <dbReference type="Rhea" id="RHEA:24000"/>
        <dbReference type="Rhea" id="RHEA-COMP:10131"/>
        <dbReference type="Rhea" id="RHEA-COMP:10132"/>
        <dbReference type="Rhea" id="RHEA-COMP:11367"/>
        <dbReference type="Rhea" id="RHEA-COMP:11368"/>
        <dbReference type="ChEBI" id="CHEBI:29950"/>
        <dbReference type="ChEBI" id="CHEBI:82612"/>
        <dbReference type="ChEBI" id="CHEBI:85445"/>
        <dbReference type="ChEBI" id="CHEBI:85448"/>
        <dbReference type="EC" id="2.1.1.63"/>
    </reaction>
</comment>
<evidence type="ECO:0000256" key="2">
    <source>
        <dbReference type="ARBA" id="ARBA00008711"/>
    </source>
</evidence>
<evidence type="ECO:0000256" key="5">
    <source>
        <dbReference type="ARBA" id="ARBA00022679"/>
    </source>
</evidence>
<dbReference type="EC" id="2.1.1.63" evidence="3"/>
<dbReference type="PROSITE" id="PS00374">
    <property type="entry name" value="MGMT"/>
    <property type="match status" value="1"/>
</dbReference>
<keyword evidence="7" id="KW-0234">DNA repair</keyword>
<comment type="catalytic activity">
    <reaction evidence="1">
        <text>a 4-O-methyl-thymidine in DNA + L-cysteinyl-[protein] = a thymidine in DNA + S-methyl-L-cysteinyl-[protein]</text>
        <dbReference type="Rhea" id="RHEA:53428"/>
        <dbReference type="Rhea" id="RHEA-COMP:10131"/>
        <dbReference type="Rhea" id="RHEA-COMP:10132"/>
        <dbReference type="Rhea" id="RHEA-COMP:13555"/>
        <dbReference type="Rhea" id="RHEA-COMP:13556"/>
        <dbReference type="ChEBI" id="CHEBI:29950"/>
        <dbReference type="ChEBI" id="CHEBI:82612"/>
        <dbReference type="ChEBI" id="CHEBI:137386"/>
        <dbReference type="ChEBI" id="CHEBI:137387"/>
        <dbReference type="EC" id="2.1.1.63"/>
    </reaction>
</comment>
<evidence type="ECO:0000256" key="6">
    <source>
        <dbReference type="ARBA" id="ARBA00022763"/>
    </source>
</evidence>
<dbReference type="Pfam" id="PF01035">
    <property type="entry name" value="DNA_binding_1"/>
    <property type="match status" value="1"/>
</dbReference>
<evidence type="ECO:0000256" key="4">
    <source>
        <dbReference type="ARBA" id="ARBA00022603"/>
    </source>
</evidence>
<dbReference type="InterPro" id="IPR036388">
    <property type="entry name" value="WH-like_DNA-bd_sf"/>
</dbReference>
<dbReference type="GO" id="GO:0032259">
    <property type="term" value="P:methylation"/>
    <property type="evidence" value="ECO:0007669"/>
    <property type="project" value="UniProtKB-KW"/>
</dbReference>
<dbReference type="EMBL" id="ADGI01000062">
    <property type="protein sequence ID" value="EGV29444.1"/>
    <property type="molecule type" value="Genomic_DNA"/>
</dbReference>
<dbReference type="Gene3D" id="3.30.160.70">
    <property type="entry name" value="Methylated DNA-protein cysteine methyltransferase domain"/>
    <property type="match status" value="1"/>
</dbReference>
<keyword evidence="5" id="KW-0808">Transferase</keyword>
<dbReference type="FunFam" id="1.10.10.10:FF:000214">
    <property type="entry name" value="Methylated-DNA--protein-cysteine methyltransferase"/>
    <property type="match status" value="1"/>
</dbReference>
<dbReference type="InterPro" id="IPR036217">
    <property type="entry name" value="MethylDNA_cys_MeTrfase_DNAb"/>
</dbReference>
<dbReference type="PANTHER" id="PTHR10815">
    <property type="entry name" value="METHYLATED-DNA--PROTEIN-CYSTEINE METHYLTRANSFERASE"/>
    <property type="match status" value="1"/>
</dbReference>
<evidence type="ECO:0000256" key="1">
    <source>
        <dbReference type="ARBA" id="ARBA00001286"/>
    </source>
</evidence>
<reference evidence="10 11" key="1">
    <citation type="submission" date="2011-07" db="EMBL/GenBank/DDBJ databases">
        <title>The Genome Sequence of Prevotella oulorum F0390.</title>
        <authorList>
            <consortium name="The Broad Institute Genome Sequencing Platform"/>
            <consortium name="The Broad Institute Genome Sequencing Center for Infectious Disease"/>
            <person name="Earl A."/>
            <person name="Ward D."/>
            <person name="Feldgarden M."/>
            <person name="Gevers D."/>
            <person name="Izard J."/>
            <person name="Ganesan A."/>
            <person name="Baranova O.V."/>
            <person name="Blanton J.M."/>
            <person name="Tanner A.C."/>
            <person name="Dewhirst F.E."/>
            <person name="Young S.K."/>
            <person name="Zeng Q."/>
            <person name="Gargeya S."/>
            <person name="Fitzgerald M."/>
            <person name="Haas B."/>
            <person name="Abouelleil A."/>
            <person name="Alvarado L."/>
            <person name="Arachchi H.M."/>
            <person name="Berlin A."/>
            <person name="Brown A."/>
            <person name="Chapman S.B."/>
            <person name="Chen Z."/>
            <person name="Dunbar C."/>
            <person name="Freedman E."/>
            <person name="Gearin G."/>
            <person name="Gellesch M."/>
            <person name="Goldberg J."/>
            <person name="Griggs A."/>
            <person name="Gujja S."/>
            <person name="Heiman D."/>
            <person name="Howarth C."/>
            <person name="Larson L."/>
            <person name="Lui A."/>
            <person name="MacDonald P.J.P."/>
            <person name="Mehta T."/>
            <person name="Montmayeur A."/>
            <person name="Murphy C."/>
            <person name="Neiman D."/>
            <person name="Pearson M."/>
            <person name="Priest M."/>
            <person name="Roberts A."/>
            <person name="Saif S."/>
            <person name="Shea T."/>
            <person name="Shenoy N."/>
            <person name="Sisk P."/>
            <person name="Stolte C."/>
            <person name="Sykes S."/>
            <person name="Wortman J."/>
            <person name="Nusbaum C."/>
            <person name="Birren B."/>
        </authorList>
    </citation>
    <scope>NUCLEOTIDE SEQUENCE [LARGE SCALE GENOMIC DNA]</scope>
    <source>
        <strain evidence="10 11">F0390</strain>
    </source>
</reference>
<dbReference type="GO" id="GO:0006281">
    <property type="term" value="P:DNA repair"/>
    <property type="evidence" value="ECO:0007669"/>
    <property type="project" value="UniProtKB-KW"/>
</dbReference>
<dbReference type="SUPFAM" id="SSF53155">
    <property type="entry name" value="Methylated DNA-protein cysteine methyltransferase domain"/>
    <property type="match status" value="1"/>
</dbReference>
<dbReference type="PANTHER" id="PTHR10815:SF13">
    <property type="entry name" value="METHYLATED-DNA--PROTEIN-CYSTEINE METHYLTRANSFERASE"/>
    <property type="match status" value="1"/>
</dbReference>
<evidence type="ECO:0000313" key="10">
    <source>
        <dbReference type="EMBL" id="EGV29444.1"/>
    </source>
</evidence>
<dbReference type="InterPro" id="IPR001497">
    <property type="entry name" value="MethylDNA_cys_MeTrfase_AS"/>
</dbReference>
<dbReference type="NCBIfam" id="TIGR00589">
    <property type="entry name" value="ogt"/>
    <property type="match status" value="1"/>
</dbReference>
<dbReference type="HOGENOM" id="CLU_000445_52_0_10"/>
<dbReference type="Proteomes" id="UP000005141">
    <property type="component" value="Unassembled WGS sequence"/>
</dbReference>
<keyword evidence="11" id="KW-1185">Reference proteome</keyword>
<keyword evidence="6" id="KW-0227">DNA damage</keyword>
<evidence type="ECO:0000256" key="7">
    <source>
        <dbReference type="ARBA" id="ARBA00023204"/>
    </source>
</evidence>
<comment type="caution">
    <text evidence="10">The sequence shown here is derived from an EMBL/GenBank/DDBJ whole genome shotgun (WGS) entry which is preliminary data.</text>
</comment>
<dbReference type="Gene3D" id="1.10.10.10">
    <property type="entry name" value="Winged helix-like DNA-binding domain superfamily/Winged helix DNA-binding domain"/>
    <property type="match status" value="1"/>
</dbReference>
<evidence type="ECO:0000256" key="8">
    <source>
        <dbReference type="ARBA" id="ARBA00049348"/>
    </source>
</evidence>
<keyword evidence="4" id="KW-0489">Methyltransferase</keyword>
<dbReference type="GO" id="GO:0003908">
    <property type="term" value="F:methylated-DNA-[protein]-cysteine S-methyltransferase activity"/>
    <property type="evidence" value="ECO:0007669"/>
    <property type="project" value="UniProtKB-EC"/>
</dbReference>
<dbReference type="eggNOG" id="COG0350">
    <property type="taxonomic scope" value="Bacteria"/>
</dbReference>
<sequence>MSTHCHYTYERDGQHSRPLLCASGIPCGSNLHEICPQSAPLYRAKCATLQRKMHHISSPSHPHFSTMNNEIVYGFTETPFGTIIVARTIVGICDVAFLSWNRAAVIKELATHWGTYTPTTQNNVMADTVRRVIFEGYDHPLTLDLQGTPFQRKVWQTLMQTQRGETLSYEALALRAGEPKAIRAVASAVAQNRVAMLVPCHRVIHKDGTLGEYHWGKTLKQQLLDWEKNA</sequence>
<evidence type="ECO:0000259" key="9">
    <source>
        <dbReference type="Pfam" id="PF01035"/>
    </source>
</evidence>
<evidence type="ECO:0000256" key="3">
    <source>
        <dbReference type="ARBA" id="ARBA00011918"/>
    </source>
</evidence>
<dbReference type="SUPFAM" id="SSF46767">
    <property type="entry name" value="Methylated DNA-protein cysteine methyltransferase, C-terminal domain"/>
    <property type="match status" value="1"/>
</dbReference>
<feature type="domain" description="Methylated-DNA-[protein]-cysteine S-methyltransferase DNA binding" evidence="9">
    <location>
        <begin position="149"/>
        <end position="228"/>
    </location>
</feature>
<dbReference type="CDD" id="cd06445">
    <property type="entry name" value="ATase"/>
    <property type="match status" value="1"/>
</dbReference>
<name>G1WE66_9BACT</name>